<dbReference type="AlphaFoldDB" id="A0A2S3R7C2"/>
<dbReference type="Proteomes" id="UP000237466">
    <property type="component" value="Unassembled WGS sequence"/>
</dbReference>
<gene>
    <name evidence="2" type="ORF">CRN52_03140</name>
</gene>
<evidence type="ECO:0000313" key="3">
    <source>
        <dbReference type="Proteomes" id="UP000237466"/>
    </source>
</evidence>
<dbReference type="EMBL" id="PDGH01000028">
    <property type="protein sequence ID" value="POB49612.1"/>
    <property type="molecule type" value="Genomic_DNA"/>
</dbReference>
<organism evidence="2 3">
    <name type="scientific">Vibrio vulnificus</name>
    <dbReference type="NCBI Taxonomy" id="672"/>
    <lineage>
        <taxon>Bacteria</taxon>
        <taxon>Pseudomonadati</taxon>
        <taxon>Pseudomonadota</taxon>
        <taxon>Gammaproteobacteria</taxon>
        <taxon>Vibrionales</taxon>
        <taxon>Vibrionaceae</taxon>
        <taxon>Vibrio</taxon>
    </lineage>
</organism>
<reference evidence="2 3" key="1">
    <citation type="journal article" date="2018" name="Front. Microbiol.">
        <title>Phylogeny of Vibrio vulnificus from the Analysis of the Core-Genome: Implications for Intra-Species Taxonomy.</title>
        <authorList>
            <person name="Roig F.J."/>
            <person name="Gonzalez-Candelas F."/>
            <person name="Sanjuan E."/>
            <person name="Fouz B."/>
            <person name="Feil E.J."/>
            <person name="Llorens C."/>
            <person name="Baker-Austin C."/>
            <person name="Oliver J.D."/>
            <person name="Danin-Poleg Y."/>
            <person name="Gibas C.J."/>
            <person name="Kashi Y."/>
            <person name="Gulig P.A."/>
            <person name="Morrison S.S."/>
            <person name="Amaro C."/>
        </authorList>
    </citation>
    <scope>NUCLEOTIDE SEQUENCE [LARGE SCALE GENOMIC DNA]</scope>
    <source>
        <strain evidence="2 3">CECT4608</strain>
    </source>
</reference>
<proteinExistence type="predicted"/>
<feature type="region of interest" description="Disordered" evidence="1">
    <location>
        <begin position="1"/>
        <end position="27"/>
    </location>
</feature>
<evidence type="ECO:0000256" key="1">
    <source>
        <dbReference type="SAM" id="MobiDB-lite"/>
    </source>
</evidence>
<protein>
    <recommendedName>
        <fullName evidence="4">Type VI secretion protein</fullName>
    </recommendedName>
</protein>
<comment type="caution">
    <text evidence="2">The sequence shown here is derived from an EMBL/GenBank/DDBJ whole genome shotgun (WGS) entry which is preliminary data.</text>
</comment>
<dbReference type="Pfam" id="PF05488">
    <property type="entry name" value="PAAR_motif"/>
    <property type="match status" value="1"/>
</dbReference>
<sequence length="48" mass="4860">MSKPAATIGHNHLCPKKTGKIPHVGGPITTGSSNVMINGVPAARKANV</sequence>
<dbReference type="Gene3D" id="2.60.200.60">
    <property type="match status" value="1"/>
</dbReference>
<accession>A0A2S3R7C2</accession>
<name>A0A2S3R7C2_VIBVL</name>
<evidence type="ECO:0008006" key="4">
    <source>
        <dbReference type="Google" id="ProtNLM"/>
    </source>
</evidence>
<dbReference type="InterPro" id="IPR008727">
    <property type="entry name" value="PAAR_motif"/>
</dbReference>
<evidence type="ECO:0000313" key="2">
    <source>
        <dbReference type="EMBL" id="POB49612.1"/>
    </source>
</evidence>
<dbReference type="RefSeq" id="WP_103199812.1">
    <property type="nucleotide sequence ID" value="NZ_JAERIA010000006.1"/>
</dbReference>